<feature type="transmembrane region" description="Helical" evidence="20">
    <location>
        <begin position="254"/>
        <end position="276"/>
    </location>
</feature>
<evidence type="ECO:0000256" key="1">
    <source>
        <dbReference type="ARBA" id="ARBA00004141"/>
    </source>
</evidence>
<evidence type="ECO:0000256" key="9">
    <source>
        <dbReference type="ARBA" id="ARBA00022989"/>
    </source>
</evidence>
<keyword evidence="5 20" id="KW-0812">Transmembrane</keyword>
<evidence type="ECO:0000256" key="15">
    <source>
        <dbReference type="ARBA" id="ARBA00023221"/>
    </source>
</evidence>
<keyword evidence="6" id="KW-0152">Cholesterol biosynthesis</keyword>
<evidence type="ECO:0000256" key="12">
    <source>
        <dbReference type="ARBA" id="ARBA00023098"/>
    </source>
</evidence>
<evidence type="ECO:0000256" key="19">
    <source>
        <dbReference type="ARBA" id="ARBA00047826"/>
    </source>
</evidence>
<evidence type="ECO:0000256" key="16">
    <source>
        <dbReference type="ARBA" id="ARBA00038851"/>
    </source>
</evidence>
<proteinExistence type="inferred from homology"/>
<evidence type="ECO:0000256" key="8">
    <source>
        <dbReference type="ARBA" id="ARBA00022955"/>
    </source>
</evidence>
<comment type="similarity">
    <text evidence="2">Belongs to the ERG4/ERG24 family.</text>
</comment>
<organism evidence="21">
    <name type="scientific">Darwinula stevensoni</name>
    <dbReference type="NCBI Taxonomy" id="69355"/>
    <lineage>
        <taxon>Eukaryota</taxon>
        <taxon>Metazoa</taxon>
        <taxon>Ecdysozoa</taxon>
        <taxon>Arthropoda</taxon>
        <taxon>Crustacea</taxon>
        <taxon>Oligostraca</taxon>
        <taxon>Ostracoda</taxon>
        <taxon>Podocopa</taxon>
        <taxon>Podocopida</taxon>
        <taxon>Darwinulocopina</taxon>
        <taxon>Darwinuloidea</taxon>
        <taxon>Darwinulidae</taxon>
        <taxon>Darwinula</taxon>
    </lineage>
</organism>
<evidence type="ECO:0000256" key="18">
    <source>
        <dbReference type="ARBA" id="ARBA00047795"/>
    </source>
</evidence>
<evidence type="ECO:0000256" key="11">
    <source>
        <dbReference type="ARBA" id="ARBA00023011"/>
    </source>
</evidence>
<feature type="transmembrane region" description="Helical" evidence="20">
    <location>
        <begin position="191"/>
        <end position="210"/>
    </location>
</feature>
<dbReference type="Pfam" id="PF01222">
    <property type="entry name" value="ERG4_ERG24"/>
    <property type="match status" value="1"/>
</dbReference>
<dbReference type="Gene3D" id="1.20.120.1630">
    <property type="match status" value="1"/>
</dbReference>
<keyword evidence="14" id="KW-1207">Sterol metabolism</keyword>
<evidence type="ECO:0000256" key="17">
    <source>
        <dbReference type="ARBA" id="ARBA00042688"/>
    </source>
</evidence>
<dbReference type="OrthoDB" id="5326588at2759"/>
<keyword evidence="4" id="KW-0153">Cholesterol metabolism</keyword>
<dbReference type="EMBL" id="CAJPEV010000547">
    <property type="protein sequence ID" value="CAG0886348.1"/>
    <property type="molecule type" value="Genomic_DNA"/>
</dbReference>
<evidence type="ECO:0000256" key="20">
    <source>
        <dbReference type="SAM" id="Phobius"/>
    </source>
</evidence>
<feature type="transmembrane region" description="Helical" evidence="20">
    <location>
        <begin position="133"/>
        <end position="151"/>
    </location>
</feature>
<feature type="transmembrane region" description="Helical" evidence="20">
    <location>
        <begin position="20"/>
        <end position="44"/>
    </location>
</feature>
<evidence type="ECO:0000256" key="5">
    <source>
        <dbReference type="ARBA" id="ARBA00022692"/>
    </source>
</evidence>
<keyword evidence="3" id="KW-0444">Lipid biosynthesis</keyword>
<keyword evidence="12" id="KW-0443">Lipid metabolism</keyword>
<evidence type="ECO:0000256" key="7">
    <source>
        <dbReference type="ARBA" id="ARBA00022857"/>
    </source>
</evidence>
<dbReference type="EC" id="1.3.1.21" evidence="16"/>
<feature type="transmembrane region" description="Helical" evidence="20">
    <location>
        <begin position="56"/>
        <end position="78"/>
    </location>
</feature>
<evidence type="ECO:0000256" key="2">
    <source>
        <dbReference type="ARBA" id="ARBA00005402"/>
    </source>
</evidence>
<evidence type="ECO:0000313" key="21">
    <source>
        <dbReference type="EMBL" id="CAD7244030.1"/>
    </source>
</evidence>
<evidence type="ECO:0000256" key="14">
    <source>
        <dbReference type="ARBA" id="ARBA00023166"/>
    </source>
</evidence>
<feature type="transmembrane region" description="Helical" evidence="20">
    <location>
        <begin position="282"/>
        <end position="303"/>
    </location>
</feature>
<evidence type="ECO:0000256" key="3">
    <source>
        <dbReference type="ARBA" id="ARBA00022516"/>
    </source>
</evidence>
<sequence length="425" mass="49050">MAWSIQDGFHPKELTPGDAIRYYVFPCFLVLVCTPGSLFLLWFGQGKDRPAPDASVFLGSSFAWTVVAVTLAWAYAFLRIPSAKCHGPTTYFGQTPEYQANGVLYFWASLIAFVFCCALWPDLPVSIYEEMPYIMGSLNSFALLFCVLLLVRGKYWPQSKERIGKFPLIYEYYRGMELHPRIFGVDIKQLIICRFGMIAWELLNLTYLFAGLRLHSYNAGFLVSVLLQSIYLAKFFWWEAGYFDTLDIIYDRAGFYLCYGCLVFVPSIYAFSSYYFVAHPPLVSDVTAWVVFGLGIAFVLLNYKVDYEKQVFKNTGGKCEIWGKPARYLEVEYSTTSGVKRSKLLTSGFWGMSRHFNYVFELLAAYSWAVVGIHYGAWPFLYSTILTILLVQRIFRDEEKCSKKYGKYWDQYCKRVPYRLIPGVF</sequence>
<evidence type="ECO:0000313" key="22">
    <source>
        <dbReference type="Proteomes" id="UP000677054"/>
    </source>
</evidence>
<keyword evidence="11" id="KW-0756">Sterol biosynthesis</keyword>
<dbReference type="GO" id="GO:0005789">
    <property type="term" value="C:endoplasmic reticulum membrane"/>
    <property type="evidence" value="ECO:0007669"/>
    <property type="project" value="TreeGrafter"/>
</dbReference>
<dbReference type="GO" id="GO:0006695">
    <property type="term" value="P:cholesterol biosynthetic process"/>
    <property type="evidence" value="ECO:0007669"/>
    <property type="project" value="UniProtKB-KW"/>
</dbReference>
<gene>
    <name evidence="21" type="ORF">DSTB1V02_LOCUS3935</name>
</gene>
<dbReference type="GO" id="GO:0016132">
    <property type="term" value="P:brassinosteroid biosynthetic process"/>
    <property type="evidence" value="ECO:0007669"/>
    <property type="project" value="TreeGrafter"/>
</dbReference>
<protein>
    <recommendedName>
        <fullName evidence="16">7-dehydrocholesterol reductase</fullName>
        <ecNumber evidence="16">1.3.1.21</ecNumber>
    </recommendedName>
    <alternativeName>
        <fullName evidence="17">Sterol Delta(7)-reductase</fullName>
    </alternativeName>
</protein>
<evidence type="ECO:0000256" key="13">
    <source>
        <dbReference type="ARBA" id="ARBA00023136"/>
    </source>
</evidence>
<feature type="transmembrane region" description="Helical" evidence="20">
    <location>
        <begin position="98"/>
        <end position="121"/>
    </location>
</feature>
<keyword evidence="13 20" id="KW-0472">Membrane</keyword>
<dbReference type="InterPro" id="IPR001171">
    <property type="entry name" value="ERG24_DHCR-like"/>
</dbReference>
<feature type="transmembrane region" description="Helical" evidence="20">
    <location>
        <begin position="216"/>
        <end position="233"/>
    </location>
</feature>
<dbReference type="EMBL" id="LR900064">
    <property type="protein sequence ID" value="CAD7244030.1"/>
    <property type="molecule type" value="Genomic_DNA"/>
</dbReference>
<dbReference type="PANTHER" id="PTHR21257:SF38">
    <property type="entry name" value="7-DEHYDROCHOLESTEROL REDUCTASE"/>
    <property type="match status" value="1"/>
</dbReference>
<dbReference type="AlphaFoldDB" id="A0A7R9A5F2"/>
<reference evidence="21" key="1">
    <citation type="submission" date="2020-11" db="EMBL/GenBank/DDBJ databases">
        <authorList>
            <person name="Tran Van P."/>
        </authorList>
    </citation>
    <scope>NUCLEOTIDE SEQUENCE</scope>
</reference>
<keyword evidence="15" id="KW-0753">Steroid metabolism</keyword>
<evidence type="ECO:0000256" key="4">
    <source>
        <dbReference type="ARBA" id="ARBA00022548"/>
    </source>
</evidence>
<keyword evidence="22" id="KW-1185">Reference proteome</keyword>
<name>A0A7R9A5F2_9CRUS</name>
<keyword evidence="10" id="KW-0560">Oxidoreductase</keyword>
<comment type="subcellular location">
    <subcellularLocation>
        <location evidence="1">Membrane</location>
        <topology evidence="1">Multi-pass membrane protein</topology>
    </subcellularLocation>
</comment>
<accession>A0A7R9A5F2</accession>
<keyword evidence="9 20" id="KW-1133">Transmembrane helix</keyword>
<feature type="transmembrane region" description="Helical" evidence="20">
    <location>
        <begin position="355"/>
        <end position="371"/>
    </location>
</feature>
<dbReference type="PANTHER" id="PTHR21257">
    <property type="entry name" value="DELTA(14)-STEROL REDUCTASE"/>
    <property type="match status" value="1"/>
</dbReference>
<dbReference type="GO" id="GO:0047598">
    <property type="term" value="F:7-dehydrocholesterol reductase activity"/>
    <property type="evidence" value="ECO:0007669"/>
    <property type="project" value="UniProtKB-EC"/>
</dbReference>
<keyword evidence="8" id="KW-0752">Steroid biosynthesis</keyword>
<keyword evidence="7" id="KW-0521">NADP</keyword>
<comment type="catalytic activity">
    <reaction evidence="18">
        <text>cholesterol + NADP(+) = 7-dehydrocholesterol + NADPH + H(+)</text>
        <dbReference type="Rhea" id="RHEA:23984"/>
        <dbReference type="ChEBI" id="CHEBI:15378"/>
        <dbReference type="ChEBI" id="CHEBI:16113"/>
        <dbReference type="ChEBI" id="CHEBI:17759"/>
        <dbReference type="ChEBI" id="CHEBI:57783"/>
        <dbReference type="ChEBI" id="CHEBI:58349"/>
        <dbReference type="EC" id="1.3.1.21"/>
    </reaction>
    <physiologicalReaction direction="right-to-left" evidence="18">
        <dbReference type="Rhea" id="RHEA:23986"/>
    </physiologicalReaction>
</comment>
<evidence type="ECO:0000256" key="10">
    <source>
        <dbReference type="ARBA" id="ARBA00023002"/>
    </source>
</evidence>
<comment type="catalytic activity">
    <reaction evidence="19">
        <text>7-dehydrodesmosterol + NADPH + H(+) = desmosterol + NADP(+)</text>
        <dbReference type="Rhea" id="RHEA:46740"/>
        <dbReference type="ChEBI" id="CHEBI:15378"/>
        <dbReference type="ChEBI" id="CHEBI:17737"/>
        <dbReference type="ChEBI" id="CHEBI:27910"/>
        <dbReference type="ChEBI" id="CHEBI:57783"/>
        <dbReference type="ChEBI" id="CHEBI:58349"/>
    </reaction>
    <physiologicalReaction direction="left-to-right" evidence="19">
        <dbReference type="Rhea" id="RHEA:46741"/>
    </physiologicalReaction>
</comment>
<dbReference type="Proteomes" id="UP000677054">
    <property type="component" value="Unassembled WGS sequence"/>
</dbReference>
<evidence type="ECO:0000256" key="6">
    <source>
        <dbReference type="ARBA" id="ARBA00022778"/>
    </source>
</evidence>